<protein>
    <submittedName>
        <fullName evidence="2">Uncharacterized protein</fullName>
    </submittedName>
</protein>
<feature type="region of interest" description="Disordered" evidence="1">
    <location>
        <begin position="1"/>
        <end position="25"/>
    </location>
</feature>
<dbReference type="AlphaFoldDB" id="A0A834SR97"/>
<organism evidence="2 3">
    <name type="scientific">Senna tora</name>
    <dbReference type="NCBI Taxonomy" id="362788"/>
    <lineage>
        <taxon>Eukaryota</taxon>
        <taxon>Viridiplantae</taxon>
        <taxon>Streptophyta</taxon>
        <taxon>Embryophyta</taxon>
        <taxon>Tracheophyta</taxon>
        <taxon>Spermatophyta</taxon>
        <taxon>Magnoliopsida</taxon>
        <taxon>eudicotyledons</taxon>
        <taxon>Gunneridae</taxon>
        <taxon>Pentapetalae</taxon>
        <taxon>rosids</taxon>
        <taxon>fabids</taxon>
        <taxon>Fabales</taxon>
        <taxon>Fabaceae</taxon>
        <taxon>Caesalpinioideae</taxon>
        <taxon>Cassia clade</taxon>
        <taxon>Senna</taxon>
    </lineage>
</organism>
<reference evidence="2" key="1">
    <citation type="submission" date="2020-09" db="EMBL/GenBank/DDBJ databases">
        <title>Genome-Enabled Discovery of Anthraquinone Biosynthesis in Senna tora.</title>
        <authorList>
            <person name="Kang S.-H."/>
            <person name="Pandey R.P."/>
            <person name="Lee C.-M."/>
            <person name="Sim J.-S."/>
            <person name="Jeong J.-T."/>
            <person name="Choi B.-S."/>
            <person name="Jung M."/>
            <person name="Ginzburg D."/>
            <person name="Zhao K."/>
            <person name="Won S.Y."/>
            <person name="Oh T.-J."/>
            <person name="Yu Y."/>
            <person name="Kim N.-H."/>
            <person name="Lee O.R."/>
            <person name="Lee T.-H."/>
            <person name="Bashyal P."/>
            <person name="Kim T.-S."/>
            <person name="Lee W.-H."/>
            <person name="Kawkins C."/>
            <person name="Kim C.-K."/>
            <person name="Kim J.S."/>
            <person name="Ahn B.O."/>
            <person name="Rhee S.Y."/>
            <person name="Sohng J.K."/>
        </authorList>
    </citation>
    <scope>NUCLEOTIDE SEQUENCE</scope>
    <source>
        <tissue evidence="2">Leaf</tissue>
    </source>
</reference>
<accession>A0A834SR97</accession>
<sequence>METSRKCQCDNQSHQDRDLQHPKKEKIGSREAALFVFLSLLYDGDTEPYPMVILANINGYKVK</sequence>
<gene>
    <name evidence="2" type="ORF">G2W53_039864</name>
</gene>
<name>A0A834SR97_9FABA</name>
<proteinExistence type="predicted"/>
<dbReference type="EMBL" id="JAAIUW010000012">
    <property type="protein sequence ID" value="KAF7807703.1"/>
    <property type="molecule type" value="Genomic_DNA"/>
</dbReference>
<dbReference type="Proteomes" id="UP000634136">
    <property type="component" value="Unassembled WGS sequence"/>
</dbReference>
<evidence type="ECO:0000313" key="2">
    <source>
        <dbReference type="EMBL" id="KAF7807703.1"/>
    </source>
</evidence>
<evidence type="ECO:0000256" key="1">
    <source>
        <dbReference type="SAM" id="MobiDB-lite"/>
    </source>
</evidence>
<comment type="caution">
    <text evidence="2">The sequence shown here is derived from an EMBL/GenBank/DDBJ whole genome shotgun (WGS) entry which is preliminary data.</text>
</comment>
<keyword evidence="3" id="KW-1185">Reference proteome</keyword>
<evidence type="ECO:0000313" key="3">
    <source>
        <dbReference type="Proteomes" id="UP000634136"/>
    </source>
</evidence>